<dbReference type="OrthoDB" id="9999187at2759"/>
<feature type="non-terminal residue" evidence="1">
    <location>
        <position position="1"/>
    </location>
</feature>
<proteinExistence type="predicted"/>
<evidence type="ECO:0000313" key="1">
    <source>
        <dbReference type="EMBL" id="CAF1374376.1"/>
    </source>
</evidence>
<protein>
    <submittedName>
        <fullName evidence="1">Uncharacterized protein</fullName>
    </submittedName>
</protein>
<dbReference type="AlphaFoldDB" id="A0A815IWN7"/>
<dbReference type="Proteomes" id="UP000663870">
    <property type="component" value="Unassembled WGS sequence"/>
</dbReference>
<dbReference type="EMBL" id="CAJNOH010005117">
    <property type="protein sequence ID" value="CAF1389826.1"/>
    <property type="molecule type" value="Genomic_DNA"/>
</dbReference>
<reference evidence="1" key="1">
    <citation type="submission" date="2021-02" db="EMBL/GenBank/DDBJ databases">
        <authorList>
            <person name="Nowell W R."/>
        </authorList>
    </citation>
    <scope>NUCLEOTIDE SEQUENCE</scope>
</reference>
<evidence type="ECO:0000313" key="5">
    <source>
        <dbReference type="Proteomes" id="UP000663882"/>
    </source>
</evidence>
<comment type="caution">
    <text evidence="1">The sequence shown here is derived from an EMBL/GenBank/DDBJ whole genome shotgun (WGS) entry which is preliminary data.</text>
</comment>
<keyword evidence="4" id="KW-1185">Reference proteome</keyword>
<feature type="non-terminal residue" evidence="1">
    <location>
        <position position="40"/>
    </location>
</feature>
<evidence type="ECO:0000313" key="4">
    <source>
        <dbReference type="Proteomes" id="UP000663870"/>
    </source>
</evidence>
<evidence type="ECO:0000313" key="3">
    <source>
        <dbReference type="EMBL" id="CAF1619781.1"/>
    </source>
</evidence>
<evidence type="ECO:0000313" key="2">
    <source>
        <dbReference type="EMBL" id="CAF1389826.1"/>
    </source>
</evidence>
<dbReference type="EMBL" id="CAJNOO010004250">
    <property type="protein sequence ID" value="CAF1374376.1"/>
    <property type="molecule type" value="Genomic_DNA"/>
</dbReference>
<name>A0A815IWN7_9BILA</name>
<sequence>MSSTILPSTSQYSNSGTYVPTILKRVEYGIDSLSKLSDVL</sequence>
<dbReference type="Proteomes" id="UP000663882">
    <property type="component" value="Unassembled WGS sequence"/>
</dbReference>
<gene>
    <name evidence="3" type="ORF">JXQ802_LOCUS50449</name>
    <name evidence="2" type="ORF">PYM288_LOCUS34280</name>
    <name evidence="1" type="ORF">RFH988_LOCUS33509</name>
</gene>
<accession>A0A815IWN7</accession>
<dbReference type="EMBL" id="CAJNOL010006600">
    <property type="protein sequence ID" value="CAF1619781.1"/>
    <property type="molecule type" value="Genomic_DNA"/>
</dbReference>
<dbReference type="Proteomes" id="UP000663854">
    <property type="component" value="Unassembled WGS sequence"/>
</dbReference>
<organism evidence="1 5">
    <name type="scientific">Rotaria sordida</name>
    <dbReference type="NCBI Taxonomy" id="392033"/>
    <lineage>
        <taxon>Eukaryota</taxon>
        <taxon>Metazoa</taxon>
        <taxon>Spiralia</taxon>
        <taxon>Gnathifera</taxon>
        <taxon>Rotifera</taxon>
        <taxon>Eurotatoria</taxon>
        <taxon>Bdelloidea</taxon>
        <taxon>Philodinida</taxon>
        <taxon>Philodinidae</taxon>
        <taxon>Rotaria</taxon>
    </lineage>
</organism>